<keyword evidence="2" id="KW-1185">Reference proteome</keyword>
<accession>A0ABW4FR19</accession>
<comment type="caution">
    <text evidence="1">The sequence shown here is derived from an EMBL/GenBank/DDBJ whole genome shotgun (WGS) entry which is preliminary data.</text>
</comment>
<evidence type="ECO:0008006" key="3">
    <source>
        <dbReference type="Google" id="ProtNLM"/>
    </source>
</evidence>
<name>A0ABW4FR19_9PSEU</name>
<gene>
    <name evidence="1" type="ORF">ACFSCY_25455</name>
</gene>
<proteinExistence type="predicted"/>
<dbReference type="RefSeq" id="WP_343978535.1">
    <property type="nucleotide sequence ID" value="NZ_BAAAJG010000010.1"/>
</dbReference>
<evidence type="ECO:0000313" key="1">
    <source>
        <dbReference type="EMBL" id="MFD1532775.1"/>
    </source>
</evidence>
<sequence>MIVGTVEALDPTADPDGAEQAVEALAAAGATTVVPRLRSESVEHHLDQLRAMAALPCFAPARAG</sequence>
<dbReference type="Proteomes" id="UP001597145">
    <property type="component" value="Unassembled WGS sequence"/>
</dbReference>
<evidence type="ECO:0000313" key="2">
    <source>
        <dbReference type="Proteomes" id="UP001597145"/>
    </source>
</evidence>
<reference evidence="2" key="1">
    <citation type="journal article" date="2019" name="Int. J. Syst. Evol. Microbiol.">
        <title>The Global Catalogue of Microorganisms (GCM) 10K type strain sequencing project: providing services to taxonomists for standard genome sequencing and annotation.</title>
        <authorList>
            <consortium name="The Broad Institute Genomics Platform"/>
            <consortium name="The Broad Institute Genome Sequencing Center for Infectious Disease"/>
            <person name="Wu L."/>
            <person name="Ma J."/>
        </authorList>
    </citation>
    <scope>NUCLEOTIDE SEQUENCE [LARGE SCALE GENOMIC DNA]</scope>
    <source>
        <strain evidence="2">JCM 12165</strain>
    </source>
</reference>
<dbReference type="EMBL" id="JBHUCP010000019">
    <property type="protein sequence ID" value="MFD1532775.1"/>
    <property type="molecule type" value="Genomic_DNA"/>
</dbReference>
<organism evidence="1 2">
    <name type="scientific">Pseudonocardia aurantiaca</name>
    <dbReference type="NCBI Taxonomy" id="75290"/>
    <lineage>
        <taxon>Bacteria</taxon>
        <taxon>Bacillati</taxon>
        <taxon>Actinomycetota</taxon>
        <taxon>Actinomycetes</taxon>
        <taxon>Pseudonocardiales</taxon>
        <taxon>Pseudonocardiaceae</taxon>
        <taxon>Pseudonocardia</taxon>
    </lineage>
</organism>
<protein>
    <recommendedName>
        <fullName evidence="3">Luciferase-like domain-containing protein</fullName>
    </recommendedName>
</protein>